<accession>A0A562RHL9</accession>
<evidence type="ECO:0000313" key="5">
    <source>
        <dbReference type="Proteomes" id="UP000318307"/>
    </source>
</evidence>
<feature type="signal peptide" evidence="2">
    <location>
        <begin position="1"/>
        <end position="22"/>
    </location>
</feature>
<feature type="domain" description="Outer membrane protein beta-barrel" evidence="3">
    <location>
        <begin position="17"/>
        <end position="186"/>
    </location>
</feature>
<keyword evidence="1 2" id="KW-0732">Signal</keyword>
<keyword evidence="5" id="KW-1185">Reference proteome</keyword>
<dbReference type="SUPFAM" id="SSF56925">
    <property type="entry name" value="OMPA-like"/>
    <property type="match status" value="1"/>
</dbReference>
<proteinExistence type="predicted"/>
<dbReference type="AlphaFoldDB" id="A0A562RHL9"/>
<evidence type="ECO:0000256" key="2">
    <source>
        <dbReference type="SAM" id="SignalP"/>
    </source>
</evidence>
<evidence type="ECO:0000256" key="1">
    <source>
        <dbReference type="ARBA" id="ARBA00022729"/>
    </source>
</evidence>
<reference evidence="4 5" key="1">
    <citation type="submission" date="2019-07" db="EMBL/GenBank/DDBJ databases">
        <title>Genome sequencing of 100 strains of the haloalkaliphilic chemolithoautotrophic sulfur-oxidizing bacterium Thioalkalivibrio.</title>
        <authorList>
            <person name="Muyzer G."/>
        </authorList>
    </citation>
    <scope>NUCLEOTIDE SEQUENCE [LARGE SCALE GENOMIC DNA]</scope>
    <source>
        <strain evidence="4 5">ASO4-4</strain>
    </source>
</reference>
<dbReference type="EMBL" id="VLLC01000021">
    <property type="protein sequence ID" value="TWI68561.1"/>
    <property type="molecule type" value="Genomic_DNA"/>
</dbReference>
<sequence>MKMHLTSAVAVVLAVLPTVLMANPMSQGTSYGGITFSQLKYDEDGISDDANPTALIGRLGYFVANQIAIEGRLGIGLSDDTVRVDGFGPAVDVDVELDRLFGFYAVGHLPLGEAASIYGLFGFTDAKATFSANGFSGSDTDSGLSYGFGAEFYPSEQIGLNVEYTQYLDESGYDLSAISAGVKFHF</sequence>
<dbReference type="InterPro" id="IPR011250">
    <property type="entry name" value="OMP/PagP_B-barrel"/>
</dbReference>
<evidence type="ECO:0000259" key="3">
    <source>
        <dbReference type="Pfam" id="PF13505"/>
    </source>
</evidence>
<dbReference type="OrthoDB" id="6115907at2"/>
<name>A0A562RHL9_9BACT</name>
<dbReference type="RefSeq" id="WP_144685632.1">
    <property type="nucleotide sequence ID" value="NZ_VLLC01000021.1"/>
</dbReference>
<evidence type="ECO:0000313" key="4">
    <source>
        <dbReference type="EMBL" id="TWI68561.1"/>
    </source>
</evidence>
<gene>
    <name evidence="4" type="ORF">LZ24_02534</name>
</gene>
<dbReference type="Gene3D" id="2.40.160.20">
    <property type="match status" value="1"/>
</dbReference>
<protein>
    <submittedName>
        <fullName evidence="4">Opacity protein-like surface antigen</fullName>
    </submittedName>
</protein>
<comment type="caution">
    <text evidence="4">The sequence shown here is derived from an EMBL/GenBank/DDBJ whole genome shotgun (WGS) entry which is preliminary data.</text>
</comment>
<dbReference type="InterPro" id="IPR027385">
    <property type="entry name" value="Beta-barrel_OMP"/>
</dbReference>
<dbReference type="Proteomes" id="UP000318307">
    <property type="component" value="Unassembled WGS sequence"/>
</dbReference>
<organism evidence="4 5">
    <name type="scientific">Desulfobotulus alkaliphilus</name>
    <dbReference type="NCBI Taxonomy" id="622671"/>
    <lineage>
        <taxon>Bacteria</taxon>
        <taxon>Pseudomonadati</taxon>
        <taxon>Thermodesulfobacteriota</taxon>
        <taxon>Desulfobacteria</taxon>
        <taxon>Desulfobacterales</taxon>
        <taxon>Desulfobacteraceae</taxon>
        <taxon>Desulfobotulus</taxon>
    </lineage>
</organism>
<dbReference type="Pfam" id="PF13505">
    <property type="entry name" value="OMP_b-brl"/>
    <property type="match status" value="1"/>
</dbReference>
<feature type="chain" id="PRO_5022057206" evidence="2">
    <location>
        <begin position="23"/>
        <end position="186"/>
    </location>
</feature>